<accession>A0A2S2QYI9</accession>
<comment type="similarity">
    <text evidence="8">Belongs to the insect chemoreceptor superfamily. Gustatory receptor (GR) family.</text>
</comment>
<dbReference type="AlphaFoldDB" id="A0A2S2QYI9"/>
<dbReference type="GO" id="GO:0007165">
    <property type="term" value="P:signal transduction"/>
    <property type="evidence" value="ECO:0007669"/>
    <property type="project" value="UniProtKB-KW"/>
</dbReference>
<feature type="transmembrane region" description="Helical" evidence="8">
    <location>
        <begin position="252"/>
        <end position="276"/>
    </location>
</feature>
<comment type="function">
    <text evidence="8">Gustatory receptor which mediates acceptance or avoidance behavior, depending on its substrates.</text>
</comment>
<dbReference type="PANTHER" id="PTHR21143:SF121">
    <property type="entry name" value="GUSTATORY AND ODORANT RECEPTOR 21A"/>
    <property type="match status" value="1"/>
</dbReference>
<keyword evidence="3 8" id="KW-0812">Transmembrane</keyword>
<keyword evidence="5 8" id="KW-0472">Membrane</keyword>
<keyword evidence="2 8" id="KW-1003">Cell membrane</keyword>
<comment type="subcellular location">
    <subcellularLocation>
        <location evidence="1 8">Cell membrane</location>
        <topology evidence="1 8">Multi-pass membrane protein</topology>
    </subcellularLocation>
</comment>
<evidence type="ECO:0000256" key="6">
    <source>
        <dbReference type="ARBA" id="ARBA00023170"/>
    </source>
</evidence>
<dbReference type="PANTHER" id="PTHR21143">
    <property type="entry name" value="INVERTEBRATE GUSTATORY RECEPTOR"/>
    <property type="match status" value="1"/>
</dbReference>
<evidence type="ECO:0000256" key="2">
    <source>
        <dbReference type="ARBA" id="ARBA00022475"/>
    </source>
</evidence>
<keyword evidence="7 8" id="KW-0807">Transducer</keyword>
<evidence type="ECO:0000256" key="5">
    <source>
        <dbReference type="ARBA" id="ARBA00023136"/>
    </source>
</evidence>
<sequence length="398" mass="45517">MWGYWPITLFWKTFGVFPVSLNSHKAPVILTTFLLVSSPFLFFFIPTVICNVGMKCTTDSIRILKEIYPGMLNITSTFSRIALLYCVRYKFPKYKKILESYETYSPTSAADVRRYKTFTLVSVSLCIGLAVMANVFRFHRFLSMDEPNALIVVLYLYVFVQNLSMCCSETQFAEHCFVLYCKLRNINREIIELNIGLLMNFSRYLCSFHANSGSPAVAVDIDAFGDPQDKARSVANAIEALRIRHWLIREGVGCLNGLFGIQLGMSVCTLCIMSFFDIYYETFREMGDHTQSTVAMYTLQFHFAVRYIGIILISHFTTKQALHTKTLIANLKSSYLDCCINKELHLFLDQISHSSVEFTACDIFTLNIRLITSTIAAGITYLVILVQYQTDEKDFNNN</sequence>
<dbReference type="EMBL" id="GGMS01013561">
    <property type="protein sequence ID" value="MBY82764.1"/>
    <property type="molecule type" value="Transcribed_RNA"/>
</dbReference>
<dbReference type="InterPro" id="IPR013604">
    <property type="entry name" value="7TM_chemorcpt"/>
</dbReference>
<dbReference type="GO" id="GO:0030425">
    <property type="term" value="C:dendrite"/>
    <property type="evidence" value="ECO:0007669"/>
    <property type="project" value="TreeGrafter"/>
</dbReference>
<name>A0A2S2QYI9_9HEMI</name>
<reference evidence="9" key="1">
    <citation type="submission" date="2018-04" db="EMBL/GenBank/DDBJ databases">
        <title>Transcriptome assembly of Sipha flava.</title>
        <authorList>
            <person name="Scully E.D."/>
            <person name="Geib S.M."/>
            <person name="Palmer N.A."/>
            <person name="Koch K."/>
            <person name="Bradshaw J."/>
            <person name="Heng-Moss T."/>
            <person name="Sarath G."/>
        </authorList>
    </citation>
    <scope>NUCLEOTIDE SEQUENCE</scope>
</reference>
<organism evidence="9">
    <name type="scientific">Sipha flava</name>
    <name type="common">yellow sugarcane aphid</name>
    <dbReference type="NCBI Taxonomy" id="143950"/>
    <lineage>
        <taxon>Eukaryota</taxon>
        <taxon>Metazoa</taxon>
        <taxon>Ecdysozoa</taxon>
        <taxon>Arthropoda</taxon>
        <taxon>Hexapoda</taxon>
        <taxon>Insecta</taxon>
        <taxon>Pterygota</taxon>
        <taxon>Neoptera</taxon>
        <taxon>Paraneoptera</taxon>
        <taxon>Hemiptera</taxon>
        <taxon>Sternorrhyncha</taxon>
        <taxon>Aphidomorpha</taxon>
        <taxon>Aphidoidea</taxon>
        <taxon>Aphididae</taxon>
        <taxon>Sipha</taxon>
    </lineage>
</organism>
<feature type="transmembrane region" description="Helical" evidence="8">
    <location>
        <begin position="296"/>
        <end position="316"/>
    </location>
</feature>
<proteinExistence type="inferred from homology"/>
<dbReference type="GO" id="GO:0050909">
    <property type="term" value="P:sensory perception of taste"/>
    <property type="evidence" value="ECO:0007669"/>
    <property type="project" value="InterPro"/>
</dbReference>
<dbReference type="OrthoDB" id="8183114at2759"/>
<comment type="caution">
    <text evidence="8">Lacks conserved residue(s) required for the propagation of feature annotation.</text>
</comment>
<dbReference type="Pfam" id="PF08395">
    <property type="entry name" value="7tm_7"/>
    <property type="match status" value="1"/>
</dbReference>
<protein>
    <recommendedName>
        <fullName evidence="8">Gustatory receptor</fullName>
    </recommendedName>
</protein>
<feature type="transmembrane region" description="Helical" evidence="8">
    <location>
        <begin position="117"/>
        <end position="136"/>
    </location>
</feature>
<evidence type="ECO:0000256" key="8">
    <source>
        <dbReference type="RuleBase" id="RU363108"/>
    </source>
</evidence>
<evidence type="ECO:0000256" key="7">
    <source>
        <dbReference type="ARBA" id="ARBA00023224"/>
    </source>
</evidence>
<gene>
    <name evidence="9" type="ORF">g.148345</name>
</gene>
<evidence type="ECO:0000256" key="3">
    <source>
        <dbReference type="ARBA" id="ARBA00022692"/>
    </source>
</evidence>
<evidence type="ECO:0000256" key="1">
    <source>
        <dbReference type="ARBA" id="ARBA00004651"/>
    </source>
</evidence>
<keyword evidence="4 8" id="KW-1133">Transmembrane helix</keyword>
<evidence type="ECO:0000256" key="4">
    <source>
        <dbReference type="ARBA" id="ARBA00022989"/>
    </source>
</evidence>
<evidence type="ECO:0000313" key="9">
    <source>
        <dbReference type="EMBL" id="MBY82764.1"/>
    </source>
</evidence>
<dbReference type="GO" id="GO:0030424">
    <property type="term" value="C:axon"/>
    <property type="evidence" value="ECO:0007669"/>
    <property type="project" value="TreeGrafter"/>
</dbReference>
<keyword evidence="6 8" id="KW-0675">Receptor</keyword>
<feature type="transmembrane region" description="Helical" evidence="8">
    <location>
        <begin position="28"/>
        <end position="49"/>
    </location>
</feature>
<dbReference type="GO" id="GO:0005886">
    <property type="term" value="C:plasma membrane"/>
    <property type="evidence" value="ECO:0007669"/>
    <property type="project" value="UniProtKB-SubCell"/>
</dbReference>
<dbReference type="GO" id="GO:0043025">
    <property type="term" value="C:neuronal cell body"/>
    <property type="evidence" value="ECO:0007669"/>
    <property type="project" value="TreeGrafter"/>
</dbReference>